<evidence type="ECO:0000313" key="9">
    <source>
        <dbReference type="Proteomes" id="UP000291117"/>
    </source>
</evidence>
<dbReference type="InterPro" id="IPR012944">
    <property type="entry name" value="SusD_RagB_dom"/>
</dbReference>
<dbReference type="OrthoDB" id="629561at2"/>
<dbReference type="Proteomes" id="UP000291117">
    <property type="component" value="Unassembled WGS sequence"/>
</dbReference>
<dbReference type="EMBL" id="SJSM01000004">
    <property type="protein sequence ID" value="TCC96995.1"/>
    <property type="molecule type" value="Genomic_DNA"/>
</dbReference>
<dbReference type="AlphaFoldDB" id="A0A4R0NA67"/>
<reference evidence="8 9" key="1">
    <citation type="submission" date="2019-02" db="EMBL/GenBank/DDBJ databases">
        <title>Pedobacter sp. RP-3-8 sp. nov., isolated from Arctic soil.</title>
        <authorList>
            <person name="Dahal R.H."/>
        </authorList>
    </citation>
    <scope>NUCLEOTIDE SEQUENCE [LARGE SCALE GENOMIC DNA]</scope>
    <source>
        <strain evidence="8 9">RP-3-8</strain>
    </source>
</reference>
<feature type="domain" description="RagB/SusD" evidence="6">
    <location>
        <begin position="333"/>
        <end position="451"/>
    </location>
</feature>
<evidence type="ECO:0000259" key="7">
    <source>
        <dbReference type="Pfam" id="PF14322"/>
    </source>
</evidence>
<keyword evidence="9" id="KW-1185">Reference proteome</keyword>
<evidence type="ECO:0000256" key="1">
    <source>
        <dbReference type="ARBA" id="ARBA00004442"/>
    </source>
</evidence>
<name>A0A4R0NA67_9SPHI</name>
<keyword evidence="3" id="KW-0732">Signal</keyword>
<evidence type="ECO:0000256" key="2">
    <source>
        <dbReference type="ARBA" id="ARBA00006275"/>
    </source>
</evidence>
<sequence length="454" mass="51016">MRQTYLYLLCFVAIVSGCKKDYLDIKPKGKVIPSTYKDFRLILNSTSNMASSYGQDEFVTDNVEFYEAQGLSYLGNSSYKLHTWQNNVYVSTDNDSQWSNLYKQIYLSNIVLEGMKTATGGSEKDRNQLMGEAMVHRAFAYFSLVNIYATQYVAATASTDPGVPLLLEPTTSAQLVRASVQAVYDQVFIDLNKAVTLLSVTSTSAFEPSLPAAYSLLARASLQIGKYADALQYASKTIELKGALADYNDFAAAPASTFPLHRNNPETLLMKNVNNSYSWFSMSHDLQNVFGSSVGDLRFQILFTSTQDPFVGYVYYNGEFLAFDTRTVGPTVAEMYLIRAECEARANNAGGAIQDVNLLRKKRVLKASYVDLTASSADDALVKVLAERRRELCFRGLRLFDLKRLNKEPRFEKTLTHSYKGENFELKPNDYRYLFPIAPKLTNLNPELTPNQRN</sequence>
<dbReference type="Pfam" id="PF07980">
    <property type="entry name" value="SusD_RagB"/>
    <property type="match status" value="1"/>
</dbReference>
<comment type="similarity">
    <text evidence="2">Belongs to the SusD family.</text>
</comment>
<keyword evidence="4" id="KW-0472">Membrane</keyword>
<evidence type="ECO:0000256" key="4">
    <source>
        <dbReference type="ARBA" id="ARBA00023136"/>
    </source>
</evidence>
<dbReference type="InterPro" id="IPR011990">
    <property type="entry name" value="TPR-like_helical_dom_sf"/>
</dbReference>
<dbReference type="Gene3D" id="1.25.40.390">
    <property type="match status" value="1"/>
</dbReference>
<dbReference type="GO" id="GO:0009279">
    <property type="term" value="C:cell outer membrane"/>
    <property type="evidence" value="ECO:0007669"/>
    <property type="project" value="UniProtKB-SubCell"/>
</dbReference>
<evidence type="ECO:0000313" key="8">
    <source>
        <dbReference type="EMBL" id="TCC96995.1"/>
    </source>
</evidence>
<organism evidence="8 9">
    <name type="scientific">Pedobacter hiemivivus</name>
    <dbReference type="NCBI Taxonomy" id="2530454"/>
    <lineage>
        <taxon>Bacteria</taxon>
        <taxon>Pseudomonadati</taxon>
        <taxon>Bacteroidota</taxon>
        <taxon>Sphingobacteriia</taxon>
        <taxon>Sphingobacteriales</taxon>
        <taxon>Sphingobacteriaceae</taxon>
        <taxon>Pedobacter</taxon>
    </lineage>
</organism>
<comment type="subcellular location">
    <subcellularLocation>
        <location evidence="1">Cell outer membrane</location>
    </subcellularLocation>
</comment>
<protein>
    <submittedName>
        <fullName evidence="8">RagB/SusD family nutrient uptake outer membrane protein</fullName>
    </submittedName>
</protein>
<proteinExistence type="inferred from homology"/>
<evidence type="ECO:0000259" key="6">
    <source>
        <dbReference type="Pfam" id="PF07980"/>
    </source>
</evidence>
<dbReference type="SUPFAM" id="SSF48452">
    <property type="entry name" value="TPR-like"/>
    <property type="match status" value="1"/>
</dbReference>
<dbReference type="Pfam" id="PF14322">
    <property type="entry name" value="SusD-like_3"/>
    <property type="match status" value="1"/>
</dbReference>
<keyword evidence="5" id="KW-0998">Cell outer membrane</keyword>
<feature type="domain" description="SusD-like N-terminal" evidence="7">
    <location>
        <begin position="21"/>
        <end position="221"/>
    </location>
</feature>
<dbReference type="RefSeq" id="WP_131608407.1">
    <property type="nucleotide sequence ID" value="NZ_SJSM01000004.1"/>
</dbReference>
<comment type="caution">
    <text evidence="8">The sequence shown here is derived from an EMBL/GenBank/DDBJ whole genome shotgun (WGS) entry which is preliminary data.</text>
</comment>
<evidence type="ECO:0000256" key="3">
    <source>
        <dbReference type="ARBA" id="ARBA00022729"/>
    </source>
</evidence>
<dbReference type="PROSITE" id="PS51257">
    <property type="entry name" value="PROKAR_LIPOPROTEIN"/>
    <property type="match status" value="1"/>
</dbReference>
<dbReference type="InterPro" id="IPR033985">
    <property type="entry name" value="SusD-like_N"/>
</dbReference>
<gene>
    <name evidence="8" type="ORF">EZ444_09045</name>
</gene>
<accession>A0A4R0NA67</accession>
<evidence type="ECO:0000256" key="5">
    <source>
        <dbReference type="ARBA" id="ARBA00023237"/>
    </source>
</evidence>